<reference evidence="7 8" key="1">
    <citation type="submission" date="2019-07" db="EMBL/GenBank/DDBJ databases">
        <title>Draft genome assembly of a fouling barnacle, Amphibalanus amphitrite (Darwin, 1854): The first reference genome for Thecostraca.</title>
        <authorList>
            <person name="Kim W."/>
        </authorList>
    </citation>
    <scope>NUCLEOTIDE SEQUENCE [LARGE SCALE GENOMIC DNA]</scope>
    <source>
        <strain evidence="7">SNU_AA5</strain>
        <tissue evidence="7">Soma without cirri and trophi</tissue>
    </source>
</reference>
<keyword evidence="2 6" id="KW-0812">Transmembrane</keyword>
<dbReference type="PANTHER" id="PTHR48021">
    <property type="match status" value="1"/>
</dbReference>
<dbReference type="OrthoDB" id="6355042at2759"/>
<sequence>MDMLESEEESDDEEADEVIDTFHPDELNDADDEEEEEGEDEEDDELAAALVMSHTHWIYGTFISFNGLLIAESQSETARLSLPEATLVASIAQAGRVLGCLLSAQLTDRLGVLRVIQLGTPINLLGWPLMALTGGMTTMVAGSILLGVFVGLNAFGGRLYIAEAKLLFTDWSVARPCLLLLMQYVFDVFCGGLVLAQYAPGIFQSVVASLSAAQCSQLLAALQVCGLICSATLLRWWGRRIVLMTAGALGCTGMLIVAAFYYFEDSLSEYSWLVLLGVVLANAASSGGVSPISHVICGELLPLSIRPLFGNVLSLYLGGMSLTFLNIFPLLRSALGSHGLFAALAGQASLQ</sequence>
<protein>
    <submittedName>
        <fullName evidence="7">Facilitated trehalose transporter Tret1</fullName>
    </submittedName>
</protein>
<dbReference type="EMBL" id="VIIS01000049">
    <property type="protein sequence ID" value="KAF0314075.1"/>
    <property type="molecule type" value="Genomic_DNA"/>
</dbReference>
<feature type="compositionally biased region" description="Acidic residues" evidence="5">
    <location>
        <begin position="27"/>
        <end position="44"/>
    </location>
</feature>
<keyword evidence="3 6" id="KW-1133">Transmembrane helix</keyword>
<evidence type="ECO:0000256" key="1">
    <source>
        <dbReference type="ARBA" id="ARBA00004370"/>
    </source>
</evidence>
<feature type="transmembrane region" description="Helical" evidence="6">
    <location>
        <begin position="308"/>
        <end position="331"/>
    </location>
</feature>
<name>A0A6A4X4C5_AMPAM</name>
<comment type="caution">
    <text evidence="7">The sequence shown here is derived from an EMBL/GenBank/DDBJ whole genome shotgun (WGS) entry which is preliminary data.</text>
</comment>
<evidence type="ECO:0000313" key="8">
    <source>
        <dbReference type="Proteomes" id="UP000440578"/>
    </source>
</evidence>
<evidence type="ECO:0000256" key="5">
    <source>
        <dbReference type="SAM" id="MobiDB-lite"/>
    </source>
</evidence>
<dbReference type="Proteomes" id="UP000440578">
    <property type="component" value="Unassembled WGS sequence"/>
</dbReference>
<evidence type="ECO:0000256" key="4">
    <source>
        <dbReference type="ARBA" id="ARBA00023136"/>
    </source>
</evidence>
<keyword evidence="4 6" id="KW-0472">Membrane</keyword>
<gene>
    <name evidence="7" type="primary">Tret1_12</name>
    <name evidence="7" type="ORF">FJT64_015437</name>
</gene>
<evidence type="ECO:0000256" key="6">
    <source>
        <dbReference type="SAM" id="Phobius"/>
    </source>
</evidence>
<evidence type="ECO:0000313" key="7">
    <source>
        <dbReference type="EMBL" id="KAF0314075.1"/>
    </source>
</evidence>
<evidence type="ECO:0000256" key="3">
    <source>
        <dbReference type="ARBA" id="ARBA00022989"/>
    </source>
</evidence>
<dbReference type="PANTHER" id="PTHR48021:SF1">
    <property type="entry name" value="GH07001P-RELATED"/>
    <property type="match status" value="1"/>
</dbReference>
<dbReference type="AlphaFoldDB" id="A0A6A4X4C5"/>
<proteinExistence type="predicted"/>
<comment type="subcellular location">
    <subcellularLocation>
        <location evidence="1">Membrane</location>
    </subcellularLocation>
</comment>
<feature type="region of interest" description="Disordered" evidence="5">
    <location>
        <begin position="1"/>
        <end position="44"/>
    </location>
</feature>
<dbReference type="InterPro" id="IPR050549">
    <property type="entry name" value="MFS_Trehalose_Transporter"/>
</dbReference>
<feature type="compositionally biased region" description="Acidic residues" evidence="5">
    <location>
        <begin position="1"/>
        <end position="19"/>
    </location>
</feature>
<dbReference type="GO" id="GO:0022857">
    <property type="term" value="F:transmembrane transporter activity"/>
    <property type="evidence" value="ECO:0007669"/>
    <property type="project" value="InterPro"/>
</dbReference>
<feature type="transmembrane region" description="Helical" evidence="6">
    <location>
        <begin position="275"/>
        <end position="296"/>
    </location>
</feature>
<dbReference type="SUPFAM" id="SSF103473">
    <property type="entry name" value="MFS general substrate transporter"/>
    <property type="match status" value="1"/>
</dbReference>
<keyword evidence="8" id="KW-1185">Reference proteome</keyword>
<dbReference type="Gene3D" id="1.20.1250.20">
    <property type="entry name" value="MFS general substrate transporter like domains"/>
    <property type="match status" value="2"/>
</dbReference>
<feature type="transmembrane region" description="Helical" evidence="6">
    <location>
        <begin position="177"/>
        <end position="199"/>
    </location>
</feature>
<dbReference type="InterPro" id="IPR005828">
    <property type="entry name" value="MFS_sugar_transport-like"/>
</dbReference>
<feature type="transmembrane region" description="Helical" evidence="6">
    <location>
        <begin position="241"/>
        <end position="263"/>
    </location>
</feature>
<feature type="transmembrane region" description="Helical" evidence="6">
    <location>
        <begin position="136"/>
        <end position="156"/>
    </location>
</feature>
<organism evidence="7 8">
    <name type="scientific">Amphibalanus amphitrite</name>
    <name type="common">Striped barnacle</name>
    <name type="synonym">Balanus amphitrite</name>
    <dbReference type="NCBI Taxonomy" id="1232801"/>
    <lineage>
        <taxon>Eukaryota</taxon>
        <taxon>Metazoa</taxon>
        <taxon>Ecdysozoa</taxon>
        <taxon>Arthropoda</taxon>
        <taxon>Crustacea</taxon>
        <taxon>Multicrustacea</taxon>
        <taxon>Cirripedia</taxon>
        <taxon>Thoracica</taxon>
        <taxon>Thoracicalcarea</taxon>
        <taxon>Balanomorpha</taxon>
        <taxon>Balanoidea</taxon>
        <taxon>Balanidae</taxon>
        <taxon>Amphibalaninae</taxon>
        <taxon>Amphibalanus</taxon>
    </lineage>
</organism>
<evidence type="ECO:0000256" key="2">
    <source>
        <dbReference type="ARBA" id="ARBA00022692"/>
    </source>
</evidence>
<feature type="transmembrane region" description="Helical" evidence="6">
    <location>
        <begin position="211"/>
        <end position="234"/>
    </location>
</feature>
<dbReference type="GO" id="GO:0016020">
    <property type="term" value="C:membrane"/>
    <property type="evidence" value="ECO:0007669"/>
    <property type="project" value="UniProtKB-SubCell"/>
</dbReference>
<dbReference type="Pfam" id="PF00083">
    <property type="entry name" value="Sugar_tr"/>
    <property type="match status" value="1"/>
</dbReference>
<accession>A0A6A4X4C5</accession>
<dbReference type="InterPro" id="IPR036259">
    <property type="entry name" value="MFS_trans_sf"/>
</dbReference>